<dbReference type="Pfam" id="PF00728">
    <property type="entry name" value="Glyco_hydro_20"/>
    <property type="match status" value="1"/>
</dbReference>
<dbReference type="FunFam" id="3.20.20.80:FF:000063">
    <property type="entry name" value="Beta-hexosaminidase"/>
    <property type="match status" value="1"/>
</dbReference>
<evidence type="ECO:0000256" key="1">
    <source>
        <dbReference type="ARBA" id="ARBA00001231"/>
    </source>
</evidence>
<dbReference type="PRINTS" id="PR00738">
    <property type="entry name" value="GLHYDRLASE20"/>
</dbReference>
<feature type="transmembrane region" description="Helical" evidence="10">
    <location>
        <begin position="12"/>
        <end position="29"/>
    </location>
</feature>
<dbReference type="VEuPathDB" id="VectorBase:CSON000216"/>
<evidence type="ECO:0000256" key="4">
    <source>
        <dbReference type="ARBA" id="ARBA00022729"/>
    </source>
</evidence>
<dbReference type="GO" id="GO:0016231">
    <property type="term" value="F:beta-N-acetylglucosaminidase activity"/>
    <property type="evidence" value="ECO:0007669"/>
    <property type="project" value="TreeGrafter"/>
</dbReference>
<organism evidence="14">
    <name type="scientific">Culicoides sonorensis</name>
    <name type="common">Biting midge</name>
    <dbReference type="NCBI Taxonomy" id="179676"/>
    <lineage>
        <taxon>Eukaryota</taxon>
        <taxon>Metazoa</taxon>
        <taxon>Ecdysozoa</taxon>
        <taxon>Arthropoda</taxon>
        <taxon>Hexapoda</taxon>
        <taxon>Insecta</taxon>
        <taxon>Pterygota</taxon>
        <taxon>Neoptera</taxon>
        <taxon>Endopterygota</taxon>
        <taxon>Diptera</taxon>
        <taxon>Nematocera</taxon>
        <taxon>Chironomoidea</taxon>
        <taxon>Ceratopogonidae</taxon>
        <taxon>Ceratopogoninae</taxon>
        <taxon>Culicoides</taxon>
        <taxon>Monoculicoides</taxon>
    </lineage>
</organism>
<protein>
    <recommendedName>
        <fullName evidence="3">beta-N-acetylhexosaminidase</fullName>
        <ecNumber evidence="3">3.2.1.52</ecNumber>
    </recommendedName>
</protein>
<evidence type="ECO:0000256" key="7">
    <source>
        <dbReference type="ARBA" id="ARBA00023295"/>
    </source>
</evidence>
<evidence type="ECO:0000313" key="14">
    <source>
        <dbReference type="EMBL" id="SSX20002.1"/>
    </source>
</evidence>
<evidence type="ECO:0000256" key="6">
    <source>
        <dbReference type="ARBA" id="ARBA00023180"/>
    </source>
</evidence>
<dbReference type="OMA" id="ENERCIR"/>
<evidence type="ECO:0000256" key="8">
    <source>
        <dbReference type="PIRSR" id="PIRSR001093-1"/>
    </source>
</evidence>
<gene>
    <name evidence="14" type="primary">CSON000216</name>
</gene>
<feature type="region of interest" description="Disordered" evidence="9">
    <location>
        <begin position="181"/>
        <end position="205"/>
    </location>
</feature>
<evidence type="ECO:0000256" key="5">
    <source>
        <dbReference type="ARBA" id="ARBA00022801"/>
    </source>
</evidence>
<reference evidence="13" key="1">
    <citation type="submission" date="2018-04" db="EMBL/GenBank/DDBJ databases">
        <authorList>
            <person name="Go L.Y."/>
            <person name="Mitchell J.A."/>
        </authorList>
    </citation>
    <scope>NUCLEOTIDE SEQUENCE</scope>
    <source>
        <tissue evidence="13">Whole organism</tissue>
    </source>
</reference>
<proteinExistence type="inferred from homology"/>
<dbReference type="EMBL" id="UFQS01000102">
    <property type="protein sequence ID" value="SSW99622.1"/>
    <property type="molecule type" value="Genomic_DNA"/>
</dbReference>
<comment type="catalytic activity">
    <reaction evidence="1">
        <text>Hydrolysis of terminal non-reducing N-acetyl-D-hexosamine residues in N-acetyl-beta-D-hexosaminides.</text>
        <dbReference type="EC" id="3.2.1.52"/>
    </reaction>
</comment>
<dbReference type="Gene3D" id="3.30.379.10">
    <property type="entry name" value="Chitobiase/beta-hexosaminidase domain 2-like"/>
    <property type="match status" value="1"/>
</dbReference>
<keyword evidence="6" id="KW-0325">Glycoprotein</keyword>
<keyword evidence="10" id="KW-0812">Transmembrane</keyword>
<evidence type="ECO:0000259" key="12">
    <source>
        <dbReference type="Pfam" id="PF14845"/>
    </source>
</evidence>
<evidence type="ECO:0000313" key="13">
    <source>
        <dbReference type="EMBL" id="SSW99622.1"/>
    </source>
</evidence>
<evidence type="ECO:0000256" key="2">
    <source>
        <dbReference type="ARBA" id="ARBA00006285"/>
    </source>
</evidence>
<keyword evidence="5" id="KW-0378">Hydrolase</keyword>
<evidence type="ECO:0000256" key="9">
    <source>
        <dbReference type="SAM" id="MobiDB-lite"/>
    </source>
</evidence>
<dbReference type="SUPFAM" id="SSF55545">
    <property type="entry name" value="beta-N-acetylhexosaminidase-like domain"/>
    <property type="match status" value="1"/>
</dbReference>
<keyword evidence="4" id="KW-0732">Signal</keyword>
<dbReference type="InterPro" id="IPR025705">
    <property type="entry name" value="Beta_hexosaminidase_sua/sub"/>
</dbReference>
<feature type="domain" description="Beta-hexosaminidase eukaryotic type N-terminal" evidence="12">
    <location>
        <begin position="117"/>
        <end position="290"/>
    </location>
</feature>
<keyword evidence="7" id="KW-0326">Glycosidase</keyword>
<dbReference type="Gene3D" id="3.20.20.80">
    <property type="entry name" value="Glycosidases"/>
    <property type="match status" value="1"/>
</dbReference>
<evidence type="ECO:0000256" key="3">
    <source>
        <dbReference type="ARBA" id="ARBA00012663"/>
    </source>
</evidence>
<dbReference type="PANTHER" id="PTHR22600:SF3">
    <property type="entry name" value="BETA-HEXOSAMINIDASE FDL-RELATED"/>
    <property type="match status" value="1"/>
</dbReference>
<feature type="compositionally biased region" description="Low complexity" evidence="9">
    <location>
        <begin position="181"/>
        <end position="191"/>
    </location>
</feature>
<dbReference type="GO" id="GO:0005975">
    <property type="term" value="P:carbohydrate metabolic process"/>
    <property type="evidence" value="ECO:0007669"/>
    <property type="project" value="InterPro"/>
</dbReference>
<name>A0A336LPK8_CULSO</name>
<dbReference type="PANTHER" id="PTHR22600">
    <property type="entry name" value="BETA-HEXOSAMINIDASE"/>
    <property type="match status" value="1"/>
</dbReference>
<dbReference type="Pfam" id="PF14845">
    <property type="entry name" value="Glycohydro_20b2"/>
    <property type="match status" value="1"/>
</dbReference>
<dbReference type="SUPFAM" id="SSF51445">
    <property type="entry name" value="(Trans)glycosidases"/>
    <property type="match status" value="1"/>
</dbReference>
<sequence length="698" mass="80047">MLLTVSFRRTLLVLLFVMIFLIFVVYWSQNGNADDKPSNDLSNVFGAKLFNGNGFDRRRQLDDPFPNKLLVPPEKTWTYKCLNNRCVRRHYLNTSKHANKKRVPFQTCAMTCGPANLWPQPTIKTVLGSKALKFKSSDIKFSVNSAYKNVNNLLKSAFDIFLREIADFELGVVGTAVESSRNINRNNNNNNEGKHGSVNSKFSDNNNNLVTEEKVENNNEISDNFLPFLSLGSQKKYDVKFFNINAKVTQSSDTYLTLRTDENTDKTVDVKIFAKSFFGARHALTTLQQLIWYDDEDDSLKVLNQAFIDDVPKFNYRGLMLDTSRHYFSVESIKRTIVGMAHSKLNRFHWHLTDSQSFPFVSKYYPELAAHGAYSADEVYTGDDIKDVVEFARVRGVQIVPEIDAPAHAGNGWDWGVKQGLGQLALCVNQQPWTYYCGEPPCGQLNPKNNNTYIILQKLYQELIELTGPTDYFHLGGDEVNLECWAQHFNDTDLRGLWCDFMQKAFKHLKKANNEFPPAMTAVWSSGLTNMPCLSNQLFAVQVWGGSQWQENYQLIDSGYNLIISHVDAWYFDCGFGSWRTTGEAACSPYRSWQNVYRHRPWDTMRLTKDQMKQILGGEACLWTEQVDEMALDSRLWPRASALAERLWTDPENTNDPDTIPRDIFSRMSVFRNRLVHLGLKPEPIFPKYCAQNPDECI</sequence>
<feature type="domain" description="Glycoside hydrolase family 20 catalytic" evidence="11">
    <location>
        <begin position="314"/>
        <end position="650"/>
    </location>
</feature>
<dbReference type="AlphaFoldDB" id="A0A336LPK8"/>
<keyword evidence="10" id="KW-1133">Transmembrane helix</keyword>
<accession>A0A336LPK8</accession>
<dbReference type="GO" id="GO:0005886">
    <property type="term" value="C:plasma membrane"/>
    <property type="evidence" value="ECO:0007669"/>
    <property type="project" value="TreeGrafter"/>
</dbReference>
<dbReference type="PIRSF" id="PIRSF001093">
    <property type="entry name" value="B-hxosamndse_ab_euk"/>
    <property type="match status" value="1"/>
</dbReference>
<evidence type="ECO:0000259" key="11">
    <source>
        <dbReference type="Pfam" id="PF00728"/>
    </source>
</evidence>
<feature type="active site" description="Proton donor" evidence="8">
    <location>
        <position position="479"/>
    </location>
</feature>
<dbReference type="EC" id="3.2.1.52" evidence="3"/>
<reference evidence="14" key="2">
    <citation type="submission" date="2018-07" db="EMBL/GenBank/DDBJ databases">
        <authorList>
            <person name="Quirk P.G."/>
            <person name="Krulwich T.A."/>
        </authorList>
    </citation>
    <scope>NUCLEOTIDE SEQUENCE</scope>
</reference>
<keyword evidence="10" id="KW-0472">Membrane</keyword>
<comment type="similarity">
    <text evidence="2">Belongs to the glycosyl hydrolase 20 family.</text>
</comment>
<evidence type="ECO:0000256" key="10">
    <source>
        <dbReference type="SAM" id="Phobius"/>
    </source>
</evidence>
<dbReference type="InterPro" id="IPR017853">
    <property type="entry name" value="GH"/>
</dbReference>
<dbReference type="InterPro" id="IPR015883">
    <property type="entry name" value="Glyco_hydro_20_cat"/>
</dbReference>
<dbReference type="GO" id="GO:0030203">
    <property type="term" value="P:glycosaminoglycan metabolic process"/>
    <property type="evidence" value="ECO:0007669"/>
    <property type="project" value="TreeGrafter"/>
</dbReference>
<dbReference type="EMBL" id="UFQT01000102">
    <property type="protein sequence ID" value="SSX20002.1"/>
    <property type="molecule type" value="Genomic_DNA"/>
</dbReference>
<dbReference type="InterPro" id="IPR029019">
    <property type="entry name" value="HEX_eukaryotic_N"/>
</dbReference>
<dbReference type="InterPro" id="IPR029018">
    <property type="entry name" value="Hex-like_dom2"/>
</dbReference>
<dbReference type="CDD" id="cd06562">
    <property type="entry name" value="GH20_HexA_HexB-like"/>
    <property type="match status" value="1"/>
</dbReference>